<dbReference type="InterPro" id="IPR050556">
    <property type="entry name" value="Type_II_TA_system_RNase"/>
</dbReference>
<protein>
    <submittedName>
        <fullName evidence="9">Probable ribonuclease FitB</fullName>
        <ecNumber evidence="9">3.1.-.-</ecNumber>
    </submittedName>
</protein>
<evidence type="ECO:0000256" key="5">
    <source>
        <dbReference type="ARBA" id="ARBA00022801"/>
    </source>
</evidence>
<dbReference type="EC" id="3.1.-.-" evidence="9"/>
<dbReference type="AlphaFoldDB" id="A0A379AYP1"/>
<evidence type="ECO:0000259" key="8">
    <source>
        <dbReference type="Pfam" id="PF01850"/>
    </source>
</evidence>
<accession>A0A379AYP1</accession>
<keyword evidence="2" id="KW-1277">Toxin-antitoxin system</keyword>
<keyword evidence="6" id="KW-0460">Magnesium</keyword>
<sequence length="163" mass="18608">MYLLDTNIISELYKFRNGKINAGVKAWLAEILPSETAISCITLSEIQTGILLKARRDKAQATLLNEWFKQQIIPVYQQNTLPITAEIALMAAELHIPNKMDINDAYIAATAKFHRLKLVTRNVKDFENCGIEIINPFLDQRIVRTTFMPFINKALSPLFQLMI</sequence>
<dbReference type="PANTHER" id="PTHR33653">
    <property type="entry name" value="RIBONUCLEASE VAPC2"/>
    <property type="match status" value="1"/>
</dbReference>
<evidence type="ECO:0000313" key="11">
    <source>
        <dbReference type="Proteomes" id="UP000255113"/>
    </source>
</evidence>
<reference evidence="10 12" key="2">
    <citation type="submission" date="2019-03" db="EMBL/GenBank/DDBJ databases">
        <title>Genomic Encyclopedia of Type Strains, Phase IV (KMG-IV): sequencing the most valuable type-strain genomes for metagenomic binning, comparative biology and taxonomic classification.</title>
        <authorList>
            <person name="Goeker M."/>
        </authorList>
    </citation>
    <scope>NUCLEOTIDE SEQUENCE [LARGE SCALE GENOMIC DNA]</scope>
    <source>
        <strain evidence="10 12">DSM 17481</strain>
    </source>
</reference>
<dbReference type="Pfam" id="PF01850">
    <property type="entry name" value="PIN"/>
    <property type="match status" value="1"/>
</dbReference>
<name>A0A379AYP1_AVIGA</name>
<evidence type="ECO:0000256" key="6">
    <source>
        <dbReference type="ARBA" id="ARBA00022842"/>
    </source>
</evidence>
<organism evidence="9 11">
    <name type="scientific">Avibacterium gallinarum</name>
    <name type="common">Pasteurella gallinarum</name>
    <dbReference type="NCBI Taxonomy" id="755"/>
    <lineage>
        <taxon>Bacteria</taxon>
        <taxon>Pseudomonadati</taxon>
        <taxon>Pseudomonadota</taxon>
        <taxon>Gammaproteobacteria</taxon>
        <taxon>Pasteurellales</taxon>
        <taxon>Pasteurellaceae</taxon>
        <taxon>Avibacterium</taxon>
    </lineage>
</organism>
<comment type="similarity">
    <text evidence="7">Belongs to the PINc/VapC protein family.</text>
</comment>
<dbReference type="PANTHER" id="PTHR33653:SF1">
    <property type="entry name" value="RIBONUCLEASE VAPC2"/>
    <property type="match status" value="1"/>
</dbReference>
<keyword evidence="3" id="KW-0540">Nuclease</keyword>
<dbReference type="Proteomes" id="UP000294683">
    <property type="component" value="Unassembled WGS sequence"/>
</dbReference>
<evidence type="ECO:0000256" key="7">
    <source>
        <dbReference type="ARBA" id="ARBA00038093"/>
    </source>
</evidence>
<dbReference type="GO" id="GO:0004518">
    <property type="term" value="F:nuclease activity"/>
    <property type="evidence" value="ECO:0007669"/>
    <property type="project" value="UniProtKB-KW"/>
</dbReference>
<reference evidence="9 11" key="1">
    <citation type="submission" date="2018-06" db="EMBL/GenBank/DDBJ databases">
        <authorList>
            <consortium name="Pathogen Informatics"/>
            <person name="Doyle S."/>
        </authorList>
    </citation>
    <scope>NUCLEOTIDE SEQUENCE [LARGE SCALE GENOMIC DNA]</scope>
    <source>
        <strain evidence="9 11">NCTC11188</strain>
    </source>
</reference>
<dbReference type="GO" id="GO:0046872">
    <property type="term" value="F:metal ion binding"/>
    <property type="evidence" value="ECO:0007669"/>
    <property type="project" value="UniProtKB-KW"/>
</dbReference>
<dbReference type="Gene3D" id="3.40.50.1010">
    <property type="entry name" value="5'-nuclease"/>
    <property type="match status" value="1"/>
</dbReference>
<keyword evidence="12" id="KW-1185">Reference proteome</keyword>
<dbReference type="RefSeq" id="WP_243397662.1">
    <property type="nucleotide sequence ID" value="NZ_PQVJ01000011.1"/>
</dbReference>
<evidence type="ECO:0000256" key="2">
    <source>
        <dbReference type="ARBA" id="ARBA00022649"/>
    </source>
</evidence>
<evidence type="ECO:0000256" key="3">
    <source>
        <dbReference type="ARBA" id="ARBA00022722"/>
    </source>
</evidence>
<dbReference type="Proteomes" id="UP000255113">
    <property type="component" value="Unassembled WGS sequence"/>
</dbReference>
<dbReference type="GO" id="GO:0016787">
    <property type="term" value="F:hydrolase activity"/>
    <property type="evidence" value="ECO:0007669"/>
    <property type="project" value="UniProtKB-KW"/>
</dbReference>
<dbReference type="CDD" id="cd18746">
    <property type="entry name" value="PIN_VapC4-5_FitB-like"/>
    <property type="match status" value="1"/>
</dbReference>
<evidence type="ECO:0000256" key="4">
    <source>
        <dbReference type="ARBA" id="ARBA00022723"/>
    </source>
</evidence>
<evidence type="ECO:0000256" key="1">
    <source>
        <dbReference type="ARBA" id="ARBA00001946"/>
    </source>
</evidence>
<evidence type="ECO:0000313" key="9">
    <source>
        <dbReference type="EMBL" id="SUB26872.1"/>
    </source>
</evidence>
<evidence type="ECO:0000313" key="12">
    <source>
        <dbReference type="Proteomes" id="UP000294683"/>
    </source>
</evidence>
<dbReference type="EMBL" id="UGSQ01000003">
    <property type="protein sequence ID" value="SUB26872.1"/>
    <property type="molecule type" value="Genomic_DNA"/>
</dbReference>
<keyword evidence="4" id="KW-0479">Metal-binding</keyword>
<comment type="cofactor">
    <cofactor evidence="1">
        <name>Mg(2+)</name>
        <dbReference type="ChEBI" id="CHEBI:18420"/>
    </cofactor>
</comment>
<dbReference type="InterPro" id="IPR002716">
    <property type="entry name" value="PIN_dom"/>
</dbReference>
<proteinExistence type="inferred from homology"/>
<dbReference type="InterPro" id="IPR029060">
    <property type="entry name" value="PIN-like_dom_sf"/>
</dbReference>
<dbReference type="EMBL" id="SNXJ01000001">
    <property type="protein sequence ID" value="TDP30372.1"/>
    <property type="molecule type" value="Genomic_DNA"/>
</dbReference>
<dbReference type="SUPFAM" id="SSF88723">
    <property type="entry name" value="PIN domain-like"/>
    <property type="match status" value="1"/>
</dbReference>
<evidence type="ECO:0000313" key="10">
    <source>
        <dbReference type="EMBL" id="TDP30372.1"/>
    </source>
</evidence>
<gene>
    <name evidence="9" type="primary">fitB_1</name>
    <name evidence="10" type="ORF">EV689_101403</name>
    <name evidence="9" type="ORF">NCTC11188_01235</name>
</gene>
<keyword evidence="5 9" id="KW-0378">Hydrolase</keyword>
<feature type="domain" description="PIN" evidence="8">
    <location>
        <begin position="2"/>
        <end position="123"/>
    </location>
</feature>